<dbReference type="OrthoDB" id="7709484at2"/>
<feature type="transmembrane region" description="Helical" evidence="1">
    <location>
        <begin position="37"/>
        <end position="60"/>
    </location>
</feature>
<comment type="caution">
    <text evidence="3">The sequence shown here is derived from an EMBL/GenBank/DDBJ whole genome shotgun (WGS) entry which is preliminary data.</text>
</comment>
<evidence type="ECO:0000313" key="3">
    <source>
        <dbReference type="EMBL" id="TNC70931.1"/>
    </source>
</evidence>
<accession>A0A5C4NBB9</accession>
<feature type="domain" description="Prepilin type IV endopeptidase peptidase" evidence="2">
    <location>
        <begin position="18"/>
        <end position="119"/>
    </location>
</feature>
<keyword evidence="4" id="KW-1185">Reference proteome</keyword>
<dbReference type="GO" id="GO:0004190">
    <property type="term" value="F:aspartic-type endopeptidase activity"/>
    <property type="evidence" value="ECO:0007669"/>
    <property type="project" value="InterPro"/>
</dbReference>
<feature type="transmembrane region" description="Helical" evidence="1">
    <location>
        <begin position="66"/>
        <end position="87"/>
    </location>
</feature>
<dbReference type="RefSeq" id="WP_139081996.1">
    <property type="nucleotide sequence ID" value="NZ_VDFV01000016.1"/>
</dbReference>
<dbReference type="AlphaFoldDB" id="A0A5C4NBB9"/>
<dbReference type="Proteomes" id="UP000305709">
    <property type="component" value="Unassembled WGS sequence"/>
</dbReference>
<dbReference type="GO" id="GO:0016020">
    <property type="term" value="C:membrane"/>
    <property type="evidence" value="ECO:0007669"/>
    <property type="project" value="InterPro"/>
</dbReference>
<gene>
    <name evidence="3" type="ORF">FHG71_12355</name>
</gene>
<evidence type="ECO:0000259" key="2">
    <source>
        <dbReference type="Pfam" id="PF01478"/>
    </source>
</evidence>
<keyword evidence="1" id="KW-0472">Membrane</keyword>
<evidence type="ECO:0000256" key="1">
    <source>
        <dbReference type="SAM" id="Phobius"/>
    </source>
</evidence>
<sequence length="167" mass="17760">MGTPPDVALAFLLGAVPVSIWAGYVDLSRMKIPNKAVLALLAIFVLGGLLLLPLGSWTFADWAWRLLHLVVVLLIGMGLNAIYLMGAGDAKFAAAAAPFIAFADLGTFAVIFLLSLLSGWLVHRLFKWTIGPRLAPDWVSWTSGKRFPMGVGLGLSLVAYLALAALG</sequence>
<protein>
    <recommendedName>
        <fullName evidence="2">Prepilin type IV endopeptidase peptidase domain-containing protein</fullName>
    </recommendedName>
</protein>
<feature type="transmembrane region" description="Helical" evidence="1">
    <location>
        <begin position="147"/>
        <end position="166"/>
    </location>
</feature>
<dbReference type="Pfam" id="PF01478">
    <property type="entry name" value="Peptidase_A24"/>
    <property type="match status" value="1"/>
</dbReference>
<reference evidence="3 4" key="1">
    <citation type="submission" date="2019-06" db="EMBL/GenBank/DDBJ databases">
        <authorList>
            <person name="Jiang L."/>
        </authorList>
    </citation>
    <scope>NUCLEOTIDE SEQUENCE [LARGE SCALE GENOMIC DNA]</scope>
    <source>
        <strain evidence="3 4">YIM 48858</strain>
    </source>
</reference>
<keyword evidence="1" id="KW-0812">Transmembrane</keyword>
<keyword evidence="1" id="KW-1133">Transmembrane helix</keyword>
<dbReference type="InterPro" id="IPR000045">
    <property type="entry name" value="Prepilin_IV_endopep_pep"/>
</dbReference>
<proteinExistence type="predicted"/>
<organism evidence="3 4">
    <name type="scientific">Rubellimicrobium roseum</name>
    <dbReference type="NCBI Taxonomy" id="687525"/>
    <lineage>
        <taxon>Bacteria</taxon>
        <taxon>Pseudomonadati</taxon>
        <taxon>Pseudomonadota</taxon>
        <taxon>Alphaproteobacteria</taxon>
        <taxon>Rhodobacterales</taxon>
        <taxon>Roseobacteraceae</taxon>
        <taxon>Rubellimicrobium</taxon>
    </lineage>
</organism>
<evidence type="ECO:0000313" key="4">
    <source>
        <dbReference type="Proteomes" id="UP000305709"/>
    </source>
</evidence>
<feature type="transmembrane region" description="Helical" evidence="1">
    <location>
        <begin position="99"/>
        <end position="122"/>
    </location>
</feature>
<dbReference type="Gene3D" id="1.20.120.1220">
    <property type="match status" value="1"/>
</dbReference>
<dbReference type="EMBL" id="VDFV01000016">
    <property type="protein sequence ID" value="TNC70931.1"/>
    <property type="molecule type" value="Genomic_DNA"/>
</dbReference>
<feature type="transmembrane region" description="Helical" evidence="1">
    <location>
        <begin position="6"/>
        <end position="25"/>
    </location>
</feature>
<name>A0A5C4NBB9_9RHOB</name>